<protein>
    <submittedName>
        <fullName evidence="6">Response regulator</fullName>
    </submittedName>
</protein>
<evidence type="ECO:0000256" key="2">
    <source>
        <dbReference type="ARBA" id="ARBA00023015"/>
    </source>
</evidence>
<dbReference type="Gene3D" id="3.40.50.2300">
    <property type="match status" value="1"/>
</dbReference>
<keyword evidence="7" id="KW-1185">Reference proteome</keyword>
<sequence>MNASLDAKSVLLAEDQFLIAMDTEQALLESGAVDVRVVASIRDALRLLTSFRPDVAVLDLMLADGSAAEVAEALAALGVPFVFATGFGDSVAIPAPYRHVPVVRKPYGIADLVASLNAVVGRTD</sequence>
<dbReference type="InterPro" id="IPR001789">
    <property type="entry name" value="Sig_transdc_resp-reg_receiver"/>
</dbReference>
<dbReference type="Pfam" id="PF00072">
    <property type="entry name" value="Response_reg"/>
    <property type="match status" value="1"/>
</dbReference>
<evidence type="ECO:0000256" key="3">
    <source>
        <dbReference type="ARBA" id="ARBA00023163"/>
    </source>
</evidence>
<feature type="domain" description="Response regulatory" evidence="5">
    <location>
        <begin position="9"/>
        <end position="120"/>
    </location>
</feature>
<keyword evidence="2" id="KW-0805">Transcription regulation</keyword>
<name>A0ABS8KZF9_9HYPH</name>
<evidence type="ECO:0000313" key="6">
    <source>
        <dbReference type="EMBL" id="MCC8431466.1"/>
    </source>
</evidence>
<accession>A0ABS8KZF9</accession>
<proteinExistence type="predicted"/>
<keyword evidence="3" id="KW-0804">Transcription</keyword>
<dbReference type="PROSITE" id="PS50110">
    <property type="entry name" value="RESPONSE_REGULATORY"/>
    <property type="match status" value="1"/>
</dbReference>
<dbReference type="PANTHER" id="PTHR44591">
    <property type="entry name" value="STRESS RESPONSE REGULATOR PROTEIN 1"/>
    <property type="match status" value="1"/>
</dbReference>
<dbReference type="EMBL" id="JAJISD010000010">
    <property type="protein sequence ID" value="MCC8431466.1"/>
    <property type="molecule type" value="Genomic_DNA"/>
</dbReference>
<organism evidence="6 7">
    <name type="scientific">Reyranella aquatilis</name>
    <dbReference type="NCBI Taxonomy" id="2035356"/>
    <lineage>
        <taxon>Bacteria</taxon>
        <taxon>Pseudomonadati</taxon>
        <taxon>Pseudomonadota</taxon>
        <taxon>Alphaproteobacteria</taxon>
        <taxon>Hyphomicrobiales</taxon>
        <taxon>Reyranellaceae</taxon>
        <taxon>Reyranella</taxon>
    </lineage>
</organism>
<evidence type="ECO:0000313" key="7">
    <source>
        <dbReference type="Proteomes" id="UP001198862"/>
    </source>
</evidence>
<feature type="modified residue" description="4-aspartylphosphate" evidence="4">
    <location>
        <position position="59"/>
    </location>
</feature>
<comment type="caution">
    <text evidence="6">The sequence shown here is derived from an EMBL/GenBank/DDBJ whole genome shotgun (WGS) entry which is preliminary data.</text>
</comment>
<dbReference type="InterPro" id="IPR011006">
    <property type="entry name" value="CheY-like_superfamily"/>
</dbReference>
<dbReference type="RefSeq" id="WP_230552786.1">
    <property type="nucleotide sequence ID" value="NZ_JAJISD010000010.1"/>
</dbReference>
<evidence type="ECO:0000256" key="4">
    <source>
        <dbReference type="PROSITE-ProRule" id="PRU00169"/>
    </source>
</evidence>
<gene>
    <name evidence="6" type="ORF">LJ725_21035</name>
</gene>
<dbReference type="SUPFAM" id="SSF52172">
    <property type="entry name" value="CheY-like"/>
    <property type="match status" value="1"/>
</dbReference>
<reference evidence="6 7" key="1">
    <citation type="submission" date="2021-11" db="EMBL/GenBank/DDBJ databases">
        <authorList>
            <person name="Lee D.-H."/>
            <person name="Kim S.-B."/>
        </authorList>
    </citation>
    <scope>NUCLEOTIDE SEQUENCE [LARGE SCALE GENOMIC DNA]</scope>
    <source>
        <strain evidence="6 7">KCTC 52223</strain>
    </source>
</reference>
<dbReference type="InterPro" id="IPR050595">
    <property type="entry name" value="Bact_response_regulator"/>
</dbReference>
<evidence type="ECO:0000256" key="1">
    <source>
        <dbReference type="ARBA" id="ARBA00022553"/>
    </source>
</evidence>
<dbReference type="PANTHER" id="PTHR44591:SF3">
    <property type="entry name" value="RESPONSE REGULATORY DOMAIN-CONTAINING PROTEIN"/>
    <property type="match status" value="1"/>
</dbReference>
<evidence type="ECO:0000259" key="5">
    <source>
        <dbReference type="PROSITE" id="PS50110"/>
    </source>
</evidence>
<dbReference type="SMART" id="SM00448">
    <property type="entry name" value="REC"/>
    <property type="match status" value="1"/>
</dbReference>
<dbReference type="Proteomes" id="UP001198862">
    <property type="component" value="Unassembled WGS sequence"/>
</dbReference>
<keyword evidence="1 4" id="KW-0597">Phosphoprotein</keyword>